<dbReference type="AlphaFoldDB" id="N8W9D3"/>
<evidence type="ECO:0000313" key="2">
    <source>
        <dbReference type="Proteomes" id="UP000013209"/>
    </source>
</evidence>
<accession>N8W9D3</accession>
<gene>
    <name evidence="1" type="ORF">F966_02802</name>
</gene>
<comment type="caution">
    <text evidence="1">The sequence shown here is derived from an EMBL/GenBank/DDBJ whole genome shotgun (WGS) entry which is preliminary data.</text>
</comment>
<dbReference type="Proteomes" id="UP000013209">
    <property type="component" value="Unassembled WGS sequence"/>
</dbReference>
<reference evidence="1 2" key="1">
    <citation type="submission" date="2013-02" db="EMBL/GenBank/DDBJ databases">
        <title>The Genome Sequence of Acinetobacter sp. CIP 56.2.</title>
        <authorList>
            <consortium name="The Broad Institute Genome Sequencing Platform"/>
            <consortium name="The Broad Institute Genome Sequencing Center for Infectious Disease"/>
            <person name="Cerqueira G."/>
            <person name="Feldgarden M."/>
            <person name="Courvalin P."/>
            <person name="Perichon B."/>
            <person name="Grillot-Courvalin C."/>
            <person name="Clermont D."/>
            <person name="Rocha E."/>
            <person name="Yoon E.-J."/>
            <person name="Nemec A."/>
            <person name="Walker B."/>
            <person name="Young S.K."/>
            <person name="Zeng Q."/>
            <person name="Gargeya S."/>
            <person name="Fitzgerald M."/>
            <person name="Haas B."/>
            <person name="Abouelleil A."/>
            <person name="Alvarado L."/>
            <person name="Arachchi H.M."/>
            <person name="Berlin A.M."/>
            <person name="Chapman S.B."/>
            <person name="Dewar J."/>
            <person name="Goldberg J."/>
            <person name="Griggs A."/>
            <person name="Gujja S."/>
            <person name="Hansen M."/>
            <person name="Howarth C."/>
            <person name="Imamovic A."/>
            <person name="Larimer J."/>
            <person name="McCowan C."/>
            <person name="Murphy C."/>
            <person name="Neiman D."/>
            <person name="Pearson M."/>
            <person name="Priest M."/>
            <person name="Roberts A."/>
            <person name="Saif S."/>
            <person name="Shea T."/>
            <person name="Sisk P."/>
            <person name="Sykes S."/>
            <person name="Wortman J."/>
            <person name="Nusbaum C."/>
            <person name="Birren B."/>
        </authorList>
    </citation>
    <scope>NUCLEOTIDE SEQUENCE [LARGE SCALE GENOMIC DNA]</scope>
    <source>
        <strain evidence="1 2">CIP 56.2</strain>
    </source>
</reference>
<dbReference type="EMBL" id="APPH01000014">
    <property type="protein sequence ID" value="ENV08687.1"/>
    <property type="molecule type" value="Genomic_DNA"/>
</dbReference>
<organism evidence="1 2">
    <name type="scientific">Acinetobacter higginsii</name>
    <dbReference type="NCBI Taxonomy" id="70347"/>
    <lineage>
        <taxon>Bacteria</taxon>
        <taxon>Pseudomonadati</taxon>
        <taxon>Pseudomonadota</taxon>
        <taxon>Gammaproteobacteria</taxon>
        <taxon>Moraxellales</taxon>
        <taxon>Moraxellaceae</taxon>
        <taxon>Acinetobacter</taxon>
    </lineage>
</organism>
<sequence>MSIDKKQFIKVAQAHLKSIEHQLNTELAMLSNRSWHDTTKFLLVEYDSSQFDSQFSVSLWAMDECGNSINSNKHDFLIDNTIAIPVEIYDYDNYANDEEWDEVDPWATASTLIEHWFAQQWNNHSLINFPAYIGHHDSYFKTELSNLMQIDWDVILKRAQTR</sequence>
<name>N8W9D3_9GAMM</name>
<proteinExistence type="predicted"/>
<dbReference type="eggNOG" id="ENOG5033YVP">
    <property type="taxonomic scope" value="Bacteria"/>
</dbReference>
<dbReference type="PATRIC" id="fig|1144672.3.peg.2688"/>
<protein>
    <submittedName>
        <fullName evidence="1">Uncharacterized protein</fullName>
    </submittedName>
</protein>
<evidence type="ECO:0000313" key="1">
    <source>
        <dbReference type="EMBL" id="ENV08687.1"/>
    </source>
</evidence>
<dbReference type="RefSeq" id="WP_004806184.1">
    <property type="nucleotide sequence ID" value="NZ_KB849440.1"/>
</dbReference>
<dbReference type="HOGENOM" id="CLU_1631802_0_0_6"/>
<dbReference type="STRING" id="1144672.F966_02802"/>